<dbReference type="RefSeq" id="WP_053603972.1">
    <property type="nucleotide sequence ID" value="NZ_CP012600.1"/>
</dbReference>
<evidence type="ECO:0000259" key="6">
    <source>
        <dbReference type="Pfam" id="PF00155"/>
    </source>
</evidence>
<feature type="domain" description="Aminotransferase class I/classII large" evidence="6">
    <location>
        <begin position="39"/>
        <end position="381"/>
    </location>
</feature>
<dbReference type="InterPro" id="IPR015421">
    <property type="entry name" value="PyrdxlP-dep_Trfase_major"/>
</dbReference>
<name>A0A0M4FY55_9BACI</name>
<proteinExistence type="inferred from homology"/>
<dbReference type="NCBIfam" id="TIGR04350">
    <property type="entry name" value="C_S_lyase_PatB"/>
    <property type="match status" value="1"/>
</dbReference>
<evidence type="ECO:0000256" key="5">
    <source>
        <dbReference type="ARBA" id="ARBA00037974"/>
    </source>
</evidence>
<dbReference type="InterPro" id="IPR051798">
    <property type="entry name" value="Class-II_PLP-Dep_Aminotrans"/>
</dbReference>
<evidence type="ECO:0000313" key="7">
    <source>
        <dbReference type="EMBL" id="ALC82188.1"/>
    </source>
</evidence>
<dbReference type="SUPFAM" id="SSF53383">
    <property type="entry name" value="PLP-dependent transferases"/>
    <property type="match status" value="1"/>
</dbReference>
<keyword evidence="4 7" id="KW-0456">Lyase</keyword>
<dbReference type="AlphaFoldDB" id="A0A0M4FY55"/>
<dbReference type="EMBL" id="CP012600">
    <property type="protein sequence ID" value="ALC82188.1"/>
    <property type="molecule type" value="Genomic_DNA"/>
</dbReference>
<dbReference type="InterPro" id="IPR004839">
    <property type="entry name" value="Aminotransferase_I/II_large"/>
</dbReference>
<evidence type="ECO:0000256" key="4">
    <source>
        <dbReference type="ARBA" id="ARBA00023239"/>
    </source>
</evidence>
<organism evidence="7 8">
    <name type="scientific">Bacillus gobiensis</name>
    <dbReference type="NCBI Taxonomy" id="1441095"/>
    <lineage>
        <taxon>Bacteria</taxon>
        <taxon>Bacillati</taxon>
        <taxon>Bacillota</taxon>
        <taxon>Bacilli</taxon>
        <taxon>Bacillales</taxon>
        <taxon>Bacillaceae</taxon>
        <taxon>Bacillus</taxon>
    </lineage>
</organism>
<evidence type="ECO:0000256" key="3">
    <source>
        <dbReference type="ARBA" id="ARBA00022898"/>
    </source>
</evidence>
<reference evidence="7 8" key="2">
    <citation type="journal article" date="2016" name="Int. J. Syst. Evol. Microbiol.">
        <title>Bacillus gobiensis sp. nov., isolated from a soil sample.</title>
        <authorList>
            <person name="Liu B."/>
            <person name="Liu G.H."/>
            <person name="Cetin S."/>
            <person name="Schumann P."/>
            <person name="Pan Z.Z."/>
            <person name="Chen Q.Q."/>
        </authorList>
    </citation>
    <scope>NUCLEOTIDE SEQUENCE [LARGE SCALE GENOMIC DNA]</scope>
    <source>
        <strain evidence="7 8">FJAT-4402</strain>
    </source>
</reference>
<accession>A0A0M4FY55</accession>
<dbReference type="Proteomes" id="UP000067625">
    <property type="component" value="Chromosome"/>
</dbReference>
<evidence type="ECO:0000313" key="8">
    <source>
        <dbReference type="Proteomes" id="UP000067625"/>
    </source>
</evidence>
<dbReference type="GO" id="GO:0047804">
    <property type="term" value="F:cysteine-S-conjugate beta-lyase activity"/>
    <property type="evidence" value="ECO:0007669"/>
    <property type="project" value="UniProtKB-EC"/>
</dbReference>
<dbReference type="EC" id="4.4.1.13" evidence="2"/>
<gene>
    <name evidence="7" type="ORF">AM592_11810</name>
</gene>
<dbReference type="OrthoDB" id="9802872at2"/>
<comment type="similarity">
    <text evidence="5">Belongs to the class-II pyridoxal-phosphate-dependent aminotransferase family. MalY/PatB cystathionine beta-lyase subfamily.</text>
</comment>
<dbReference type="InterPro" id="IPR015422">
    <property type="entry name" value="PyrdxlP-dep_Trfase_small"/>
</dbReference>
<dbReference type="GO" id="GO:0030170">
    <property type="term" value="F:pyridoxal phosphate binding"/>
    <property type="evidence" value="ECO:0007669"/>
    <property type="project" value="InterPro"/>
</dbReference>
<comment type="cofactor">
    <cofactor evidence="1">
        <name>pyridoxal 5'-phosphate</name>
        <dbReference type="ChEBI" id="CHEBI:597326"/>
    </cofactor>
</comment>
<evidence type="ECO:0000256" key="1">
    <source>
        <dbReference type="ARBA" id="ARBA00001933"/>
    </source>
</evidence>
<dbReference type="Gene3D" id="3.40.640.10">
    <property type="entry name" value="Type I PLP-dependent aspartate aminotransferase-like (Major domain)"/>
    <property type="match status" value="1"/>
</dbReference>
<keyword evidence="3" id="KW-0663">Pyridoxal phosphate</keyword>
<dbReference type="STRING" id="1441095.AM592_11810"/>
<sequence length="387" mass="43581">MIFDQLEKRYGSQSVKWDLTKELFGADDALPMWVADMDFKAPDAVIGELQKRLEHGIFGYSSPTLDTKKSVVNWLLSRHNWEIQQDSLVFSPGIVTALSMAVQAYTEPGDQVGILVPVYTPFHNVVKDNHRKLITSSLMEKNGRYEINFDELEEMLKQPETKLFIFCHPHNPSGRAWTKEELAKIGDLCLKHQVMVISDEIHSDLMLYNKRHVPLASLSPELADQTITCVAPSKTFNLAGLQASAIIIPNGKKRKLFTETMNRNGLNALNSFAITAIEAAYSYGENWLEELIPYLEKNVDLVKTSLQESLPEVKVMIPDASYLLWIDCRNLGLTDKELAHQLIHKGKLILEPGDKYGAGGEGFVRMNIGCPLQTVKDGISRFISTFQ</sequence>
<dbReference type="CDD" id="cd00609">
    <property type="entry name" value="AAT_like"/>
    <property type="match status" value="1"/>
</dbReference>
<dbReference type="PANTHER" id="PTHR43525:SF1">
    <property type="entry name" value="PROTEIN MALY"/>
    <property type="match status" value="1"/>
</dbReference>
<evidence type="ECO:0000256" key="2">
    <source>
        <dbReference type="ARBA" id="ARBA00012224"/>
    </source>
</evidence>
<dbReference type="InterPro" id="IPR027619">
    <property type="entry name" value="C-S_lyase_PatB-like"/>
</dbReference>
<dbReference type="Gene3D" id="3.90.1150.10">
    <property type="entry name" value="Aspartate Aminotransferase, domain 1"/>
    <property type="match status" value="1"/>
</dbReference>
<dbReference type="PANTHER" id="PTHR43525">
    <property type="entry name" value="PROTEIN MALY"/>
    <property type="match status" value="1"/>
</dbReference>
<dbReference type="PATRIC" id="fig|1441095.3.peg.2586"/>
<protein>
    <recommendedName>
        <fullName evidence="2">cysteine-S-conjugate beta-lyase</fullName>
        <ecNumber evidence="2">4.4.1.13</ecNumber>
    </recommendedName>
</protein>
<keyword evidence="8" id="KW-1185">Reference proteome</keyword>
<reference evidence="8" key="1">
    <citation type="submission" date="2015-08" db="EMBL/GenBank/DDBJ databases">
        <title>Genome sequencing project for genomic taxonomy and phylogenomics of Bacillus-like bacteria.</title>
        <authorList>
            <person name="Liu B."/>
            <person name="Wang J."/>
            <person name="Zhu Y."/>
            <person name="Liu G."/>
            <person name="Chen Q."/>
            <person name="Chen Z."/>
            <person name="Lan J."/>
            <person name="Che J."/>
            <person name="Ge C."/>
            <person name="Shi H."/>
            <person name="Pan Z."/>
            <person name="Liu X."/>
        </authorList>
    </citation>
    <scope>NUCLEOTIDE SEQUENCE [LARGE SCALE GENOMIC DNA]</scope>
    <source>
        <strain evidence="8">FJAT-4402</strain>
    </source>
</reference>
<dbReference type="Pfam" id="PF00155">
    <property type="entry name" value="Aminotran_1_2"/>
    <property type="match status" value="1"/>
</dbReference>
<dbReference type="InterPro" id="IPR015424">
    <property type="entry name" value="PyrdxlP-dep_Trfase"/>
</dbReference>